<dbReference type="CDD" id="cd00009">
    <property type="entry name" value="AAA"/>
    <property type="match status" value="1"/>
</dbReference>
<dbReference type="InterPro" id="IPR041538">
    <property type="entry name" value="RavA-like_AAA_lid"/>
</dbReference>
<dbReference type="SMART" id="SM00382">
    <property type="entry name" value="AAA"/>
    <property type="match status" value="1"/>
</dbReference>
<accession>A0ABU9K3G9</accession>
<dbReference type="InterPro" id="IPR050513">
    <property type="entry name" value="RavA_ATPases"/>
</dbReference>
<name>A0ABU9K3G9_9BACI</name>
<dbReference type="InterPro" id="IPR027417">
    <property type="entry name" value="P-loop_NTPase"/>
</dbReference>
<reference evidence="3 4" key="1">
    <citation type="submission" date="2024-03" db="EMBL/GenBank/DDBJ databases">
        <title>Bacilli Hybrid Assemblies.</title>
        <authorList>
            <person name="Kovac J."/>
        </authorList>
    </citation>
    <scope>NUCLEOTIDE SEQUENCE [LARGE SCALE GENOMIC DNA]</scope>
    <source>
        <strain evidence="3 4">FSL M8-0022</strain>
    </source>
</reference>
<sequence length="364" mass="41789">MNKMKEIQKALTKKYFEREEEIEGLLVALLAKQHILFIGEPGTGKSMLSAELGKIIQGSNYFQWLLSQFTTPEELFGVLSLKELEQGIYKRNTTGKLPESHFAFLDEIFKANSAILNALLTLINERLFYNNGSPVQTPLFTLVGSSNEYPEEGEGLEALFDRFLLRYEVDYIKDESAFIKLLKGQNQVQLPTMTLTELVMSQLEVEQVTIPDNVYQTLADIRQDLKDEGIRPSDRRFVQSLSLLRAKAYLEGRQNVILSDVEILKHSLWVRPEQKEDVTAIIRDNAVDHNVLKYEERLKEVQELANLLKDTERKVDDQMEVINKLKAIKEEVKDIHLEDQSKIDSLIDFINNEVTGYASAIIDF</sequence>
<gene>
    <name evidence="3" type="ORF">NST17_21005</name>
</gene>
<evidence type="ECO:0000313" key="3">
    <source>
        <dbReference type="EMBL" id="MEL3959636.1"/>
    </source>
</evidence>
<feature type="domain" description="AAA+ ATPase" evidence="2">
    <location>
        <begin position="31"/>
        <end position="175"/>
    </location>
</feature>
<dbReference type="Pfam" id="PF20030">
    <property type="entry name" value="bpMoxR"/>
    <property type="match status" value="1"/>
</dbReference>
<dbReference type="PANTHER" id="PTHR32204:SF0">
    <property type="entry name" value="ATPASE RAVA"/>
    <property type="match status" value="1"/>
</dbReference>
<dbReference type="EMBL" id="JBBYAK010000003">
    <property type="protein sequence ID" value="MEL3959636.1"/>
    <property type="molecule type" value="Genomic_DNA"/>
</dbReference>
<evidence type="ECO:0000256" key="1">
    <source>
        <dbReference type="SAM" id="Coils"/>
    </source>
</evidence>
<feature type="coiled-coil region" evidence="1">
    <location>
        <begin position="291"/>
        <end position="328"/>
    </location>
</feature>
<keyword evidence="4" id="KW-1185">Reference proteome</keyword>
<protein>
    <submittedName>
        <fullName evidence="3">AAA family ATPase</fullName>
    </submittedName>
</protein>
<dbReference type="Gene3D" id="3.40.50.300">
    <property type="entry name" value="P-loop containing nucleotide triphosphate hydrolases"/>
    <property type="match status" value="1"/>
</dbReference>
<dbReference type="SUPFAM" id="SSF52540">
    <property type="entry name" value="P-loop containing nucleoside triphosphate hydrolases"/>
    <property type="match status" value="1"/>
</dbReference>
<organism evidence="3 4">
    <name type="scientific">Caldifermentibacillus hisashii</name>
    <dbReference type="NCBI Taxonomy" id="996558"/>
    <lineage>
        <taxon>Bacteria</taxon>
        <taxon>Bacillati</taxon>
        <taxon>Bacillota</taxon>
        <taxon>Bacilli</taxon>
        <taxon>Bacillales</taxon>
        <taxon>Bacillaceae</taxon>
        <taxon>Caldifermentibacillus</taxon>
    </lineage>
</organism>
<evidence type="ECO:0000313" key="4">
    <source>
        <dbReference type="Proteomes" id="UP001459714"/>
    </source>
</evidence>
<dbReference type="RefSeq" id="WP_342021218.1">
    <property type="nucleotide sequence ID" value="NZ_JBBYAK010000003.1"/>
</dbReference>
<dbReference type="Pfam" id="PF17868">
    <property type="entry name" value="AAA_lid_8"/>
    <property type="match status" value="1"/>
</dbReference>
<dbReference type="InterPro" id="IPR045427">
    <property type="entry name" value="MoxR"/>
</dbReference>
<dbReference type="Proteomes" id="UP001459714">
    <property type="component" value="Unassembled WGS sequence"/>
</dbReference>
<dbReference type="InterPro" id="IPR003593">
    <property type="entry name" value="AAA+_ATPase"/>
</dbReference>
<comment type="caution">
    <text evidence="3">The sequence shown here is derived from an EMBL/GenBank/DDBJ whole genome shotgun (WGS) entry which is preliminary data.</text>
</comment>
<proteinExistence type="predicted"/>
<dbReference type="PANTHER" id="PTHR32204">
    <property type="entry name" value="ATPASE RAVA"/>
    <property type="match status" value="1"/>
</dbReference>
<keyword evidence="1" id="KW-0175">Coiled coil</keyword>
<evidence type="ECO:0000259" key="2">
    <source>
        <dbReference type="SMART" id="SM00382"/>
    </source>
</evidence>